<evidence type="ECO:0000259" key="8">
    <source>
        <dbReference type="PROSITE" id="PS50004"/>
    </source>
</evidence>
<feature type="compositionally biased region" description="Acidic residues" evidence="7">
    <location>
        <begin position="182"/>
        <end position="198"/>
    </location>
</feature>
<evidence type="ECO:0000313" key="10">
    <source>
        <dbReference type="EMBL" id="KAK7537882.1"/>
    </source>
</evidence>
<feature type="domain" description="PI-PLC Y-box" evidence="9">
    <location>
        <begin position="782"/>
        <end position="901"/>
    </location>
</feature>
<dbReference type="InterPro" id="IPR000008">
    <property type="entry name" value="C2_dom"/>
</dbReference>
<evidence type="ECO:0000256" key="6">
    <source>
        <dbReference type="RuleBase" id="RU361133"/>
    </source>
</evidence>
<dbReference type="SUPFAM" id="SSF51695">
    <property type="entry name" value="PLC-like phosphodiesterases"/>
    <property type="match status" value="1"/>
</dbReference>
<dbReference type="PROSITE" id="PS50007">
    <property type="entry name" value="PIPLC_X_DOMAIN"/>
    <property type="match status" value="1"/>
</dbReference>
<dbReference type="Pfam" id="PF00388">
    <property type="entry name" value="PI-PLC-X"/>
    <property type="match status" value="1"/>
</dbReference>
<dbReference type="InterPro" id="IPR000909">
    <property type="entry name" value="PLipase_C_PInositol-sp_X_dom"/>
</dbReference>
<feature type="region of interest" description="Disordered" evidence="7">
    <location>
        <begin position="679"/>
        <end position="771"/>
    </location>
</feature>
<evidence type="ECO:0000256" key="2">
    <source>
        <dbReference type="ARBA" id="ARBA00022801"/>
    </source>
</evidence>
<dbReference type="Gene3D" id="3.20.20.190">
    <property type="entry name" value="Phosphatidylinositol (PI) phosphodiesterase"/>
    <property type="match status" value="1"/>
</dbReference>
<evidence type="ECO:0000256" key="7">
    <source>
        <dbReference type="SAM" id="MobiDB-lite"/>
    </source>
</evidence>
<feature type="region of interest" description="Disordered" evidence="7">
    <location>
        <begin position="1"/>
        <end position="115"/>
    </location>
</feature>
<keyword evidence="2 6" id="KW-0378">Hydrolase</keyword>
<feature type="compositionally biased region" description="Polar residues" evidence="7">
    <location>
        <begin position="63"/>
        <end position="80"/>
    </location>
</feature>
<dbReference type="EC" id="3.1.4.11" evidence="1 6"/>
<keyword evidence="4 6" id="KW-0443">Lipid metabolism</keyword>
<dbReference type="InterPro" id="IPR017946">
    <property type="entry name" value="PLC-like_Pdiesterase_TIM-brl"/>
</dbReference>
<dbReference type="Proteomes" id="UP001365128">
    <property type="component" value="Unassembled WGS sequence"/>
</dbReference>
<feature type="compositionally biased region" description="Low complexity" evidence="7">
    <location>
        <begin position="734"/>
        <end position="753"/>
    </location>
</feature>
<dbReference type="SUPFAM" id="SSF47473">
    <property type="entry name" value="EF-hand"/>
    <property type="match status" value="1"/>
</dbReference>
<dbReference type="Gene3D" id="2.30.29.30">
    <property type="entry name" value="Pleckstrin-homology domain (PH domain)/Phosphotyrosine-binding domain (PTB)"/>
    <property type="match status" value="1"/>
</dbReference>
<feature type="compositionally biased region" description="Low complexity" evidence="7">
    <location>
        <begin position="1155"/>
        <end position="1171"/>
    </location>
</feature>
<feature type="compositionally biased region" description="Low complexity" evidence="7">
    <location>
        <begin position="692"/>
        <end position="702"/>
    </location>
</feature>
<dbReference type="Gene3D" id="2.60.40.150">
    <property type="entry name" value="C2 domain"/>
    <property type="match status" value="1"/>
</dbReference>
<feature type="compositionally biased region" description="Basic and acidic residues" evidence="7">
    <location>
        <begin position="898"/>
        <end position="912"/>
    </location>
</feature>
<keyword evidence="3 6" id="KW-0442">Lipid degradation</keyword>
<comment type="caution">
    <text evidence="10">The sequence shown here is derived from an EMBL/GenBank/DDBJ whole genome shotgun (WGS) entry which is preliminary data.</text>
</comment>
<evidence type="ECO:0000256" key="1">
    <source>
        <dbReference type="ARBA" id="ARBA00012368"/>
    </source>
</evidence>
<feature type="region of interest" description="Disordered" evidence="7">
    <location>
        <begin position="1104"/>
        <end position="1171"/>
    </location>
</feature>
<feature type="compositionally biased region" description="Polar residues" evidence="7">
    <location>
        <begin position="26"/>
        <end position="38"/>
    </location>
</feature>
<keyword evidence="11" id="KW-1185">Reference proteome</keyword>
<feature type="domain" description="C2" evidence="8">
    <location>
        <begin position="904"/>
        <end position="1061"/>
    </location>
</feature>
<dbReference type="PANTHER" id="PTHR10336:SF36">
    <property type="entry name" value="1-PHOSPHATIDYLINOSITOL 4,5-BISPHOSPHATE PHOSPHODIESTERASE BETA-4"/>
    <property type="match status" value="1"/>
</dbReference>
<dbReference type="InterPro" id="IPR037755">
    <property type="entry name" value="Plc1_PH"/>
</dbReference>
<feature type="region of interest" description="Disordered" evidence="7">
    <location>
        <begin position="895"/>
        <end position="919"/>
    </location>
</feature>
<evidence type="ECO:0000256" key="5">
    <source>
        <dbReference type="ARBA" id="ARBA00023224"/>
    </source>
</evidence>
<dbReference type="SUPFAM" id="SSF49562">
    <property type="entry name" value="C2 domain (Calcium/lipid-binding domain, CaLB)"/>
    <property type="match status" value="1"/>
</dbReference>
<feature type="compositionally biased region" description="Basic and acidic residues" evidence="7">
    <location>
        <begin position="1137"/>
        <end position="1151"/>
    </location>
</feature>
<dbReference type="CDD" id="cd08598">
    <property type="entry name" value="PI-PLC1c_yeast"/>
    <property type="match status" value="1"/>
</dbReference>
<sequence length="1171" mass="130546">MISSPLPSPYDSPDHNGVTRPKLPTPKNSFYRFTSHTGYTLPLSIPPSSSSFTSYPSSRNSPTSAPSLVDTNSAQTTPESLQPVRYPSSFPSASFSLPESAMSHSPPPTSSPTAMGEAVAITKSPGLIRRISRGAHTRLTRQRGNGANTRRDHSAGPVIMRRRSDSRVASNDPRETSAWDVSDYDLDPENEEAVEDPVEPTISHESIVNALGITAAGRSSGAPAPEGAVAPIRNSILEGGTFLTKVTKKKRHNMKFRLDFESAKVTWDPSRPSKTFYIDDVREIRIGAEAKNYREEFQISSDVEDRWFTIIYSDADQSKGRSIKTMHLIAPNNFCFQLWTSTLETVSRSRIEMMAGLAGTGEKTARALWRRNFDKHFKGVEHTEDDEKLDFPNTVKLCRSLQINSSESALKAQFDKAGEQSGYLRFNQFLAFVRRLKERRELRPIYDSTKGMANELDISSFFKFLQEKQGVDVAADLDYWVSVFEKFARKSRANSSASSPGAEVAVSTMTFQGFQAFLTSPANHVLTPARTDLSLNRPLNEYFISSSHNTYLLGRQVAGHSSTEAYIIALQKGCRCIEIDCWDGSDGRPIVVHGRTLTTSVLFADCISVIHKYAFVSSPYPLIISLEVHCSPDQQTAMTEIMKNQFGDALLLEPLDKSMSLPSPEDLKHRILIKVKASEEEDRIHPKDDASSARSRARSLSSPFSKPINIDNNTIPESPVLSSPPSMTPPDRASTFWTTPRTSVTSTGVSVHSSADDSDSPPTTIAEKKSKRKKTSKIIRVLGDLGVYTRGIKYSDFRLPEAKTYNHIYSFAERTFDSLCNKDSNCKELLEEHNMRYLMRVYPSGYRINSSNFDPIKFWRRGVQMAALNWQTYDLGQQINDAMFAAGLDRTGYVLKPQELREPRNRQPNGHDKSKRKQKKLVKFSVDIISAQQLPRPSGMRPDASINPYVEFEMYSANDKARGAAIGEGGMDASARNGVSGIGVPLRKRTQIIEGNGYDPNFNAPLSMTLETRFPDLVFVRWTVWNSADGKTMSSSNVPLATFTAKLSSLEQGYRHIPLYNANGDQYMFSTLFCKIKKEDHVSIEQNMQLPHYYASTASIKEVVPTPASTSEPPSPPLEAVRTGKGDFFKRVFSRTPSERKRKDRDSRDAFGDTTGSFSRSSTMESSTSFK</sequence>
<dbReference type="CDD" id="cd00275">
    <property type="entry name" value="C2_PLC_like"/>
    <property type="match status" value="1"/>
</dbReference>
<dbReference type="PRINTS" id="PR00390">
    <property type="entry name" value="PHPHLIPASEC"/>
</dbReference>
<dbReference type="SMART" id="SM00149">
    <property type="entry name" value="PLCYc"/>
    <property type="match status" value="1"/>
</dbReference>
<dbReference type="SMART" id="SM00148">
    <property type="entry name" value="PLCXc"/>
    <property type="match status" value="1"/>
</dbReference>
<dbReference type="EMBL" id="JBBPDW010000032">
    <property type="protein sequence ID" value="KAK7537882.1"/>
    <property type="molecule type" value="Genomic_DNA"/>
</dbReference>
<feature type="region of interest" description="Disordered" evidence="7">
    <location>
        <begin position="141"/>
        <end position="200"/>
    </location>
</feature>
<organism evidence="10 11">
    <name type="scientific">Phyllosticta citricarpa</name>
    <dbReference type="NCBI Taxonomy" id="55181"/>
    <lineage>
        <taxon>Eukaryota</taxon>
        <taxon>Fungi</taxon>
        <taxon>Dikarya</taxon>
        <taxon>Ascomycota</taxon>
        <taxon>Pezizomycotina</taxon>
        <taxon>Dothideomycetes</taxon>
        <taxon>Dothideomycetes incertae sedis</taxon>
        <taxon>Botryosphaeriales</taxon>
        <taxon>Phyllostictaceae</taxon>
        <taxon>Phyllosticta</taxon>
    </lineage>
</organism>
<dbReference type="InterPro" id="IPR011993">
    <property type="entry name" value="PH-like_dom_sf"/>
</dbReference>
<keyword evidence="5" id="KW-0807">Transducer</keyword>
<comment type="catalytic activity">
    <reaction evidence="6">
        <text>a 1,2-diacyl-sn-glycero-3-phospho-(1D-myo-inositol-4,5-bisphosphate) + H2O = 1D-myo-inositol 1,4,5-trisphosphate + a 1,2-diacyl-sn-glycerol + H(+)</text>
        <dbReference type="Rhea" id="RHEA:33179"/>
        <dbReference type="ChEBI" id="CHEBI:15377"/>
        <dbReference type="ChEBI" id="CHEBI:15378"/>
        <dbReference type="ChEBI" id="CHEBI:17815"/>
        <dbReference type="ChEBI" id="CHEBI:58456"/>
        <dbReference type="ChEBI" id="CHEBI:203600"/>
        <dbReference type="EC" id="3.1.4.11"/>
    </reaction>
</comment>
<evidence type="ECO:0000259" key="9">
    <source>
        <dbReference type="PROSITE" id="PS50008"/>
    </source>
</evidence>
<gene>
    <name evidence="10" type="ORF">IWX46DRAFT_530572</name>
</gene>
<feature type="compositionally biased region" description="Basic and acidic residues" evidence="7">
    <location>
        <begin position="679"/>
        <end position="691"/>
    </location>
</feature>
<dbReference type="InterPro" id="IPR001192">
    <property type="entry name" value="PI-PLC_fam"/>
</dbReference>
<accession>A0ABR1LRS7</accession>
<feature type="compositionally biased region" description="Low complexity" evidence="7">
    <location>
        <begin position="87"/>
        <end position="104"/>
    </location>
</feature>
<dbReference type="InterPro" id="IPR035892">
    <property type="entry name" value="C2_domain_sf"/>
</dbReference>
<dbReference type="PROSITE" id="PS50004">
    <property type="entry name" value="C2"/>
    <property type="match status" value="1"/>
</dbReference>
<dbReference type="Gene3D" id="1.10.238.10">
    <property type="entry name" value="EF-hand"/>
    <property type="match status" value="1"/>
</dbReference>
<dbReference type="PANTHER" id="PTHR10336">
    <property type="entry name" value="PHOSPHOINOSITIDE-SPECIFIC PHOSPHOLIPASE C FAMILY PROTEIN"/>
    <property type="match status" value="1"/>
</dbReference>
<dbReference type="InterPro" id="IPR001711">
    <property type="entry name" value="PLipase_C_Pinositol-sp_Y"/>
</dbReference>
<dbReference type="SUPFAM" id="SSF50729">
    <property type="entry name" value="PH domain-like"/>
    <property type="match status" value="1"/>
</dbReference>
<feature type="compositionally biased region" description="Low complexity" evidence="7">
    <location>
        <begin position="42"/>
        <end position="62"/>
    </location>
</feature>
<dbReference type="CDD" id="cd13360">
    <property type="entry name" value="PH_PLC_fungal"/>
    <property type="match status" value="1"/>
</dbReference>
<name>A0ABR1LRS7_9PEZI</name>
<dbReference type="Pfam" id="PF00387">
    <property type="entry name" value="PI-PLC-Y"/>
    <property type="match status" value="1"/>
</dbReference>
<feature type="compositionally biased region" description="Basic and acidic residues" evidence="7">
    <location>
        <begin position="162"/>
        <end position="177"/>
    </location>
</feature>
<feature type="compositionally biased region" description="Polar residues" evidence="7">
    <location>
        <begin position="710"/>
        <end position="725"/>
    </location>
</feature>
<reference evidence="10 11" key="1">
    <citation type="submission" date="2024-04" db="EMBL/GenBank/DDBJ databases">
        <title>Phyllosticta paracitricarpa is synonymous to the EU quarantine fungus P. citricarpa based on phylogenomic analyses.</title>
        <authorList>
            <consortium name="Lawrence Berkeley National Laboratory"/>
            <person name="Van Ingen-Buijs V.A."/>
            <person name="Van Westerhoven A.C."/>
            <person name="Haridas S."/>
            <person name="Skiadas P."/>
            <person name="Martin F."/>
            <person name="Groenewald J.Z."/>
            <person name="Crous P.W."/>
            <person name="Seidl M.F."/>
        </authorList>
    </citation>
    <scope>NUCLEOTIDE SEQUENCE [LARGE SCALE GENOMIC DNA]</scope>
    <source>
        <strain evidence="10 11">CBS 122670</strain>
    </source>
</reference>
<evidence type="ECO:0000256" key="4">
    <source>
        <dbReference type="ARBA" id="ARBA00023098"/>
    </source>
</evidence>
<evidence type="ECO:0000256" key="3">
    <source>
        <dbReference type="ARBA" id="ARBA00022963"/>
    </source>
</evidence>
<evidence type="ECO:0000313" key="11">
    <source>
        <dbReference type="Proteomes" id="UP001365128"/>
    </source>
</evidence>
<feature type="compositionally biased region" description="Pro residues" evidence="7">
    <location>
        <begin position="1"/>
        <end position="10"/>
    </location>
</feature>
<dbReference type="PROSITE" id="PS50008">
    <property type="entry name" value="PIPLC_Y_DOMAIN"/>
    <property type="match status" value="1"/>
</dbReference>
<proteinExistence type="predicted"/>
<protein>
    <recommendedName>
        <fullName evidence="1 6">Phosphoinositide phospholipase C</fullName>
        <ecNumber evidence="1 6">3.1.4.11</ecNumber>
    </recommendedName>
</protein>
<dbReference type="SMART" id="SM00239">
    <property type="entry name" value="C2"/>
    <property type="match status" value="1"/>
</dbReference>
<dbReference type="InterPro" id="IPR011992">
    <property type="entry name" value="EF-hand-dom_pair"/>
</dbReference>